<evidence type="ECO:0000256" key="5">
    <source>
        <dbReference type="ARBA" id="ARBA00022475"/>
    </source>
</evidence>
<feature type="transmembrane region" description="Helical" evidence="12">
    <location>
        <begin position="20"/>
        <end position="42"/>
    </location>
</feature>
<name>A0A0R1JNA4_9LACO</name>
<dbReference type="OrthoDB" id="2360475at2"/>
<dbReference type="InterPro" id="IPR050445">
    <property type="entry name" value="Bact_polysacc_biosynth/exp"/>
</dbReference>
<evidence type="ECO:0000256" key="11">
    <source>
        <dbReference type="ARBA" id="ARBA00045736"/>
    </source>
</evidence>
<comment type="pathway">
    <text evidence="2">Capsule biogenesis; capsule polysaccharide biosynthesis.</text>
</comment>
<keyword evidence="10" id="KW-0270">Exopolysaccharide synthesis</keyword>
<dbReference type="RefSeq" id="WP_056945109.1">
    <property type="nucleotide sequence ID" value="NZ_AZDT01000069.1"/>
</dbReference>
<evidence type="ECO:0000256" key="6">
    <source>
        <dbReference type="ARBA" id="ARBA00022692"/>
    </source>
</evidence>
<dbReference type="GeneID" id="84783292"/>
<dbReference type="Pfam" id="PF02706">
    <property type="entry name" value="Wzz"/>
    <property type="match status" value="1"/>
</dbReference>
<comment type="similarity">
    <text evidence="3">Belongs to the CpsC/CapA family.</text>
</comment>
<feature type="domain" description="Tyrosine-protein kinase G-rich" evidence="14">
    <location>
        <begin position="145"/>
        <end position="201"/>
    </location>
</feature>
<proteinExistence type="inferred from homology"/>
<comment type="subcellular location">
    <subcellularLocation>
        <location evidence="1">Cell membrane</location>
        <topology evidence="1">Multi-pass membrane protein</topology>
    </subcellularLocation>
</comment>
<protein>
    <recommendedName>
        <fullName evidence="4">Capsular polysaccharide biosynthesis protein CpsC</fullName>
    </recommendedName>
</protein>
<keyword evidence="5" id="KW-1003">Cell membrane</keyword>
<gene>
    <name evidence="15" type="ORF">FD30_GL001328</name>
</gene>
<dbReference type="GO" id="GO:0004713">
    <property type="term" value="F:protein tyrosine kinase activity"/>
    <property type="evidence" value="ECO:0007669"/>
    <property type="project" value="TreeGrafter"/>
</dbReference>
<dbReference type="InterPro" id="IPR003856">
    <property type="entry name" value="LPS_length_determ_N"/>
</dbReference>
<dbReference type="GO" id="GO:0005886">
    <property type="term" value="C:plasma membrane"/>
    <property type="evidence" value="ECO:0007669"/>
    <property type="project" value="UniProtKB-SubCell"/>
</dbReference>
<evidence type="ECO:0000256" key="7">
    <source>
        <dbReference type="ARBA" id="ARBA00022903"/>
    </source>
</evidence>
<evidence type="ECO:0000256" key="12">
    <source>
        <dbReference type="SAM" id="Phobius"/>
    </source>
</evidence>
<evidence type="ECO:0000256" key="9">
    <source>
        <dbReference type="ARBA" id="ARBA00023136"/>
    </source>
</evidence>
<evidence type="ECO:0000259" key="13">
    <source>
        <dbReference type="Pfam" id="PF02706"/>
    </source>
</evidence>
<evidence type="ECO:0000256" key="4">
    <source>
        <dbReference type="ARBA" id="ARBA00020739"/>
    </source>
</evidence>
<comment type="caution">
    <text evidence="15">The sequence shown here is derived from an EMBL/GenBank/DDBJ whole genome shotgun (WGS) entry which is preliminary data.</text>
</comment>
<dbReference type="AlphaFoldDB" id="A0A0R1JNA4"/>
<dbReference type="Proteomes" id="UP000051162">
    <property type="component" value="Unassembled WGS sequence"/>
</dbReference>
<dbReference type="PANTHER" id="PTHR32309:SF13">
    <property type="entry name" value="FERRIC ENTEROBACTIN TRANSPORT PROTEIN FEPE"/>
    <property type="match status" value="1"/>
</dbReference>
<dbReference type="PANTHER" id="PTHR32309">
    <property type="entry name" value="TYROSINE-PROTEIN KINASE"/>
    <property type="match status" value="1"/>
</dbReference>
<evidence type="ECO:0000256" key="1">
    <source>
        <dbReference type="ARBA" id="ARBA00004651"/>
    </source>
</evidence>
<evidence type="ECO:0000313" key="16">
    <source>
        <dbReference type="Proteomes" id="UP000051162"/>
    </source>
</evidence>
<evidence type="ECO:0000256" key="2">
    <source>
        <dbReference type="ARBA" id="ARBA00005132"/>
    </source>
</evidence>
<feature type="domain" description="Polysaccharide chain length determinant N-terminal" evidence="13">
    <location>
        <begin position="6"/>
        <end position="95"/>
    </location>
</feature>
<evidence type="ECO:0000256" key="10">
    <source>
        <dbReference type="ARBA" id="ARBA00023169"/>
    </source>
</evidence>
<dbReference type="PATRIC" id="fig|1423773.3.peg.1358"/>
<accession>A0A0R1JNA4</accession>
<reference evidence="15 16" key="1">
    <citation type="journal article" date="2015" name="Genome Announc.">
        <title>Expanding the biotechnology potential of lactobacilli through comparative genomics of 213 strains and associated genera.</title>
        <authorList>
            <person name="Sun Z."/>
            <person name="Harris H.M."/>
            <person name="McCann A."/>
            <person name="Guo C."/>
            <person name="Argimon S."/>
            <person name="Zhang W."/>
            <person name="Yang X."/>
            <person name="Jeffery I.B."/>
            <person name="Cooney J.C."/>
            <person name="Kagawa T.F."/>
            <person name="Liu W."/>
            <person name="Song Y."/>
            <person name="Salvetti E."/>
            <person name="Wrobel A."/>
            <person name="Rasinkangas P."/>
            <person name="Parkhill J."/>
            <person name="Rea M.C."/>
            <person name="O'Sullivan O."/>
            <person name="Ritari J."/>
            <person name="Douillard F.P."/>
            <person name="Paul Ross R."/>
            <person name="Yang R."/>
            <person name="Briner A.E."/>
            <person name="Felis G.E."/>
            <person name="de Vos W.M."/>
            <person name="Barrangou R."/>
            <person name="Klaenhammer T.R."/>
            <person name="Caufield P.W."/>
            <person name="Cui Y."/>
            <person name="Zhang H."/>
            <person name="O'Toole P.W."/>
        </authorList>
    </citation>
    <scope>NUCLEOTIDE SEQUENCE [LARGE SCALE GENOMIC DNA]</scope>
    <source>
        <strain evidence="15 16">DSM 19117</strain>
    </source>
</reference>
<feature type="transmembrane region" description="Helical" evidence="12">
    <location>
        <begin position="180"/>
        <end position="199"/>
    </location>
</feature>
<dbReference type="STRING" id="1423773.FD30_GL001328"/>
<keyword evidence="7" id="KW-0972">Capsule biogenesis/degradation</keyword>
<dbReference type="InterPro" id="IPR032807">
    <property type="entry name" value="GNVR"/>
</dbReference>
<evidence type="ECO:0000256" key="8">
    <source>
        <dbReference type="ARBA" id="ARBA00022989"/>
    </source>
</evidence>
<keyword evidence="8 12" id="KW-1133">Transmembrane helix</keyword>
<dbReference type="GO" id="GO:0000271">
    <property type="term" value="P:polysaccharide biosynthetic process"/>
    <property type="evidence" value="ECO:0007669"/>
    <property type="project" value="UniProtKB-KW"/>
</dbReference>
<keyword evidence="16" id="KW-1185">Reference proteome</keyword>
<comment type="function">
    <text evidence="11">Required for CpsD phosphorylation. Involved in the regulation of capsular polysaccharide biosynthesis. May be part of a complex that directs the coordinated polymerization and export to the cell surface of the capsular polysaccharide.</text>
</comment>
<dbReference type="Pfam" id="PF13807">
    <property type="entry name" value="GNVR"/>
    <property type="match status" value="1"/>
</dbReference>
<evidence type="ECO:0000256" key="3">
    <source>
        <dbReference type="ARBA" id="ARBA00006683"/>
    </source>
</evidence>
<evidence type="ECO:0000259" key="14">
    <source>
        <dbReference type="Pfam" id="PF13807"/>
    </source>
</evidence>
<keyword evidence="9 12" id="KW-0472">Membrane</keyword>
<evidence type="ECO:0000313" key="15">
    <source>
        <dbReference type="EMBL" id="KRK72684.1"/>
    </source>
</evidence>
<keyword evidence="6 12" id="KW-0812">Transmembrane</keyword>
<organism evidence="15 16">
    <name type="scientific">Levilactobacillus namurensis DSM 19117</name>
    <dbReference type="NCBI Taxonomy" id="1423773"/>
    <lineage>
        <taxon>Bacteria</taxon>
        <taxon>Bacillati</taxon>
        <taxon>Bacillota</taxon>
        <taxon>Bacilli</taxon>
        <taxon>Lactobacillales</taxon>
        <taxon>Lactobacillaceae</taxon>
        <taxon>Levilactobacillus</taxon>
    </lineage>
</organism>
<dbReference type="EMBL" id="AZDT01000069">
    <property type="protein sequence ID" value="KRK72684.1"/>
    <property type="molecule type" value="Genomic_DNA"/>
</dbReference>
<sequence>MDSEQTISVGQILGILRKRLKVIVLTTLVVTIAAGFVTFFVMTPKYEATTELLVNRKLSANMQGAALQQTQADVQMISTYKDIMTSPTVLKSVQKKVENYPGYPGSVDKLKSAISISSQQNSQVFSVTVKTSDARTSAEIANETAKVFKKKVVKIMSVHNVSIVSKATPDFDAVSPRKKLNLVAGFVVGIILGIGLAFVRELSDKTVSDETFITDDLSLVSLGLVSEIDEKEITKHQQRKQRRFKQDVLITGNNDTIESREQHRRV</sequence>